<protein>
    <submittedName>
        <fullName evidence="8">C-type cytochrome</fullName>
    </submittedName>
</protein>
<proteinExistence type="predicted"/>
<feature type="signal peptide" evidence="6">
    <location>
        <begin position="1"/>
        <end position="28"/>
    </location>
</feature>
<keyword evidence="1 4" id="KW-0349">Heme</keyword>
<reference evidence="8 9" key="1">
    <citation type="submission" date="2019-03" db="EMBL/GenBank/DDBJ databases">
        <title>Metabolic reconstructions from genomes of highly enriched 'Candidatus Accumulibacter' and 'Candidatus Competibacter' bioreactor populations.</title>
        <authorList>
            <person name="Annavajhala M.K."/>
            <person name="Welles L."/>
            <person name="Abbas B."/>
            <person name="Sorokin D."/>
            <person name="Park H."/>
            <person name="Van Loosdrecht M."/>
            <person name="Chandran K."/>
        </authorList>
    </citation>
    <scope>NUCLEOTIDE SEQUENCE [LARGE SCALE GENOMIC DNA]</scope>
    <source>
        <strain evidence="8 9">SBR_G</strain>
    </source>
</reference>
<organism evidence="8 9">
    <name type="scientific">Candidatus Competibacter phosphatis</name>
    <dbReference type="NCBI Taxonomy" id="221280"/>
    <lineage>
        <taxon>Bacteria</taxon>
        <taxon>Pseudomonadati</taxon>
        <taxon>Pseudomonadota</taxon>
        <taxon>Gammaproteobacteria</taxon>
        <taxon>Candidatus Competibacteraceae</taxon>
        <taxon>Candidatus Competibacter</taxon>
    </lineage>
</organism>
<keyword evidence="3 4" id="KW-0408">Iron</keyword>
<evidence type="ECO:0000256" key="1">
    <source>
        <dbReference type="ARBA" id="ARBA00022617"/>
    </source>
</evidence>
<evidence type="ECO:0000256" key="6">
    <source>
        <dbReference type="SAM" id="SignalP"/>
    </source>
</evidence>
<dbReference type="InterPro" id="IPR036909">
    <property type="entry name" value="Cyt_c-like_dom_sf"/>
</dbReference>
<feature type="chain" id="PRO_5045578997" evidence="6">
    <location>
        <begin position="29"/>
        <end position="186"/>
    </location>
</feature>
<name>A0ABX1TN05_9GAMM</name>
<keyword evidence="6" id="KW-0732">Signal</keyword>
<dbReference type="InterPro" id="IPR051459">
    <property type="entry name" value="Cytochrome_c-type_DH"/>
</dbReference>
<dbReference type="Gene3D" id="1.10.760.10">
    <property type="entry name" value="Cytochrome c-like domain"/>
    <property type="match status" value="1"/>
</dbReference>
<evidence type="ECO:0000313" key="8">
    <source>
        <dbReference type="EMBL" id="NMQ19518.1"/>
    </source>
</evidence>
<sequence>MLFFAFFCKKLAVVGLVALVVGGPPLWAASEGGDLVARGAYLMAASGCADCHTPMKMGPKGPEPDLSRHFSGHPEQLKLSPPPKADASWVWFGSATNTAYAGPWGISYAANLTSDKETGLGSWKESEFVQALKTGKHAGVGRPIMPPMPWQALSHLTEDDLRAMFRYLQTVPPVHNRVPDYQPPAQ</sequence>
<evidence type="ECO:0000256" key="3">
    <source>
        <dbReference type="ARBA" id="ARBA00023004"/>
    </source>
</evidence>
<evidence type="ECO:0000259" key="7">
    <source>
        <dbReference type="PROSITE" id="PS51007"/>
    </source>
</evidence>
<comment type="caution">
    <text evidence="8">The sequence shown here is derived from an EMBL/GenBank/DDBJ whole genome shotgun (WGS) entry which is preliminary data.</text>
</comment>
<feature type="domain" description="Cytochrome c" evidence="7">
    <location>
        <begin position="34"/>
        <end position="172"/>
    </location>
</feature>
<dbReference type="Proteomes" id="UP000760480">
    <property type="component" value="Unassembled WGS sequence"/>
</dbReference>
<evidence type="ECO:0000256" key="4">
    <source>
        <dbReference type="PROSITE-ProRule" id="PRU00433"/>
    </source>
</evidence>
<feature type="region of interest" description="Disordered" evidence="5">
    <location>
        <begin position="58"/>
        <end position="78"/>
    </location>
</feature>
<dbReference type="PANTHER" id="PTHR35008">
    <property type="entry name" value="BLL4482 PROTEIN-RELATED"/>
    <property type="match status" value="1"/>
</dbReference>
<accession>A0ABX1TN05</accession>
<dbReference type="PROSITE" id="PS51007">
    <property type="entry name" value="CYTC"/>
    <property type="match status" value="1"/>
</dbReference>
<dbReference type="SUPFAM" id="SSF46626">
    <property type="entry name" value="Cytochrome c"/>
    <property type="match status" value="1"/>
</dbReference>
<evidence type="ECO:0000313" key="9">
    <source>
        <dbReference type="Proteomes" id="UP000760480"/>
    </source>
</evidence>
<gene>
    <name evidence="8" type="ORF">E4P82_10120</name>
</gene>
<dbReference type="Pfam" id="PF00034">
    <property type="entry name" value="Cytochrom_C"/>
    <property type="match status" value="1"/>
</dbReference>
<keyword evidence="2 4" id="KW-0479">Metal-binding</keyword>
<dbReference type="PANTHER" id="PTHR35008:SF4">
    <property type="entry name" value="BLL4482 PROTEIN"/>
    <property type="match status" value="1"/>
</dbReference>
<dbReference type="EMBL" id="SPMZ01000027">
    <property type="protein sequence ID" value="NMQ19518.1"/>
    <property type="molecule type" value="Genomic_DNA"/>
</dbReference>
<evidence type="ECO:0000256" key="5">
    <source>
        <dbReference type="SAM" id="MobiDB-lite"/>
    </source>
</evidence>
<dbReference type="InterPro" id="IPR009056">
    <property type="entry name" value="Cyt_c-like_dom"/>
</dbReference>
<keyword evidence="9" id="KW-1185">Reference proteome</keyword>
<evidence type="ECO:0000256" key="2">
    <source>
        <dbReference type="ARBA" id="ARBA00022723"/>
    </source>
</evidence>